<keyword evidence="3" id="KW-1185">Reference proteome</keyword>
<dbReference type="GO" id="GO:0005737">
    <property type="term" value="C:cytoplasm"/>
    <property type="evidence" value="ECO:0007669"/>
    <property type="project" value="TreeGrafter"/>
</dbReference>
<feature type="domain" description="DAGKc" evidence="1">
    <location>
        <begin position="45"/>
        <end position="195"/>
    </location>
</feature>
<accession>A0A2G9UZF4</accession>
<dbReference type="Gene3D" id="3.40.50.10330">
    <property type="entry name" value="Probable inorganic polyphosphate/atp-NAD kinase, domain 1"/>
    <property type="match status" value="1"/>
</dbReference>
<dbReference type="PROSITE" id="PS50146">
    <property type="entry name" value="DAGK"/>
    <property type="match status" value="1"/>
</dbReference>
<sequence>MQSLYQNAYAVEMGAALCCQRSRRVHDENTTVTITAFRKRDAEPQPVRRVLVFVNPNSGSGKSLAMLRERVEPQLRKNHIDFDVIITSGPNHAKSVVRSRDDLGKYNGVIILSGDGLVFEVLNGFSERPDSVTMIPSFPIGIIPSGSGNGLLSSLFYSRGEPLKNPKFTERAIDVSCSPGPHAQAVNLIHVQTAEANMASFLSVGWGLMADIDLRTYRGRLSYKPYMGGKRGMEVTYDIYGKTVSERMACCPPSTSNEENINLSHRARDGTWRSLHSQRVVDVENDIPEDWTKVEDDFVGVYAVSLSHISNDGPFAPQARMDDDRIYLTYILRNDVSNRLDLLKFLTSIESQKHLDMPFVKAVEVTAFRLEPLDSGSYLVVDGEVVESKKIQAVTTTLKMAAVEVIAFRLEPLDSGSYLVVDDAGRFEDDRRGGARTRGTTGIPPMEPCRDWSGDQDFRFSTCLPVL</sequence>
<dbReference type="PANTHER" id="PTHR12358">
    <property type="entry name" value="SPHINGOSINE KINASE"/>
    <property type="match status" value="1"/>
</dbReference>
<dbReference type="SUPFAM" id="SSF111331">
    <property type="entry name" value="NAD kinase/diacylglycerol kinase-like"/>
    <property type="match status" value="1"/>
</dbReference>
<dbReference type="Pfam" id="PF00781">
    <property type="entry name" value="DAGK_cat"/>
    <property type="match status" value="1"/>
</dbReference>
<dbReference type="InterPro" id="IPR001206">
    <property type="entry name" value="Diacylglycerol_kinase_cat_dom"/>
</dbReference>
<organism evidence="2 3">
    <name type="scientific">Teladorsagia circumcincta</name>
    <name type="common">Brown stomach worm</name>
    <name type="synonym">Ostertagia circumcincta</name>
    <dbReference type="NCBI Taxonomy" id="45464"/>
    <lineage>
        <taxon>Eukaryota</taxon>
        <taxon>Metazoa</taxon>
        <taxon>Ecdysozoa</taxon>
        <taxon>Nematoda</taxon>
        <taxon>Chromadorea</taxon>
        <taxon>Rhabditida</taxon>
        <taxon>Rhabditina</taxon>
        <taxon>Rhabditomorpha</taxon>
        <taxon>Strongyloidea</taxon>
        <taxon>Trichostrongylidae</taxon>
        <taxon>Teladorsagia</taxon>
    </lineage>
</organism>
<dbReference type="GO" id="GO:0001727">
    <property type="term" value="F:lipid kinase activity"/>
    <property type="evidence" value="ECO:0007669"/>
    <property type="project" value="TreeGrafter"/>
</dbReference>
<evidence type="ECO:0000313" key="3">
    <source>
        <dbReference type="Proteomes" id="UP000230423"/>
    </source>
</evidence>
<protein>
    <submittedName>
        <fullName evidence="2">Diacylglycerol kinase catalytic domain protein</fullName>
    </submittedName>
</protein>
<dbReference type="EMBL" id="KZ345181">
    <property type="protein sequence ID" value="PIO75102.1"/>
    <property type="molecule type" value="Genomic_DNA"/>
</dbReference>
<dbReference type="SMART" id="SM00046">
    <property type="entry name" value="DAGKc"/>
    <property type="match status" value="1"/>
</dbReference>
<dbReference type="OrthoDB" id="3853857at2759"/>
<dbReference type="InterPro" id="IPR050187">
    <property type="entry name" value="Lipid_Phosphate_FormReg"/>
</dbReference>
<dbReference type="PANTHER" id="PTHR12358:SF112">
    <property type="entry name" value="LD11247P-RELATED"/>
    <property type="match status" value="1"/>
</dbReference>
<reference evidence="2 3" key="1">
    <citation type="submission" date="2015-09" db="EMBL/GenBank/DDBJ databases">
        <title>Draft genome of the parasitic nematode Teladorsagia circumcincta isolate WARC Sus (inbred).</title>
        <authorList>
            <person name="Mitreva M."/>
        </authorList>
    </citation>
    <scope>NUCLEOTIDE SEQUENCE [LARGE SCALE GENOMIC DNA]</scope>
    <source>
        <strain evidence="2 3">S</strain>
    </source>
</reference>
<gene>
    <name evidence="2" type="ORF">TELCIR_02867</name>
</gene>
<evidence type="ECO:0000259" key="1">
    <source>
        <dbReference type="PROSITE" id="PS50146"/>
    </source>
</evidence>
<keyword evidence="2" id="KW-0418">Kinase</keyword>
<dbReference type="AlphaFoldDB" id="A0A2G9UZF4"/>
<keyword evidence="2" id="KW-0808">Transferase</keyword>
<proteinExistence type="predicted"/>
<dbReference type="Gene3D" id="2.60.200.40">
    <property type="match status" value="1"/>
</dbReference>
<dbReference type="GO" id="GO:0016020">
    <property type="term" value="C:membrane"/>
    <property type="evidence" value="ECO:0007669"/>
    <property type="project" value="TreeGrafter"/>
</dbReference>
<dbReference type="InterPro" id="IPR017438">
    <property type="entry name" value="ATP-NAD_kinase_N"/>
</dbReference>
<dbReference type="GO" id="GO:0046512">
    <property type="term" value="P:sphingosine biosynthetic process"/>
    <property type="evidence" value="ECO:0007669"/>
    <property type="project" value="TreeGrafter"/>
</dbReference>
<dbReference type="InterPro" id="IPR016064">
    <property type="entry name" value="NAD/diacylglycerol_kinase_sf"/>
</dbReference>
<name>A0A2G9UZF4_TELCI</name>
<evidence type="ECO:0000313" key="2">
    <source>
        <dbReference type="EMBL" id="PIO75102.1"/>
    </source>
</evidence>
<dbReference type="Proteomes" id="UP000230423">
    <property type="component" value="Unassembled WGS sequence"/>
</dbReference>